<feature type="compositionally biased region" description="Low complexity" evidence="1">
    <location>
        <begin position="18"/>
        <end position="29"/>
    </location>
</feature>
<proteinExistence type="predicted"/>
<gene>
    <name evidence="2" type="ORF">B3C1_15734</name>
</gene>
<reference evidence="2" key="1">
    <citation type="journal article" date="2012" name="J. Bacteriol.">
        <title>Genome Sequence of Gallaecimonas xiamenensis Type Strain 3-C-1.</title>
        <authorList>
            <person name="Lai Q."/>
            <person name="Wang L."/>
            <person name="Wang W."/>
            <person name="Shao Z."/>
        </authorList>
    </citation>
    <scope>NUCLEOTIDE SEQUENCE [LARGE SCALE GENOMIC DNA]</scope>
    <source>
        <strain evidence="2">3-C-1</strain>
    </source>
</reference>
<feature type="region of interest" description="Disordered" evidence="1">
    <location>
        <begin position="1"/>
        <end position="29"/>
    </location>
</feature>
<evidence type="ECO:0000313" key="3">
    <source>
        <dbReference type="Proteomes" id="UP000006755"/>
    </source>
</evidence>
<dbReference type="EMBL" id="AMRI01000026">
    <property type="protein sequence ID" value="EKE69114.1"/>
    <property type="molecule type" value="Genomic_DNA"/>
</dbReference>
<dbReference type="OrthoDB" id="6387108at2"/>
<dbReference type="AlphaFoldDB" id="K2JET4"/>
<dbReference type="STRING" id="745411.B3C1_15734"/>
<accession>K2JET4</accession>
<name>K2JET4_9GAMM</name>
<dbReference type="RefSeq" id="WP_008486043.1">
    <property type="nucleotide sequence ID" value="NZ_AMRI01000026.1"/>
</dbReference>
<dbReference type="Proteomes" id="UP000006755">
    <property type="component" value="Unassembled WGS sequence"/>
</dbReference>
<sequence>MRIASTPYQPSSSPPATLPAAKAPAASAQAQGGDGLIRFSSQGLAVADELRVHYDAPSKRHRRAIDEYQSLDRMALKAQASELLGVDLYV</sequence>
<evidence type="ECO:0000256" key="1">
    <source>
        <dbReference type="SAM" id="MobiDB-lite"/>
    </source>
</evidence>
<organism evidence="2 3">
    <name type="scientific">Gallaecimonas xiamenensis 3-C-1</name>
    <dbReference type="NCBI Taxonomy" id="745411"/>
    <lineage>
        <taxon>Bacteria</taxon>
        <taxon>Pseudomonadati</taxon>
        <taxon>Pseudomonadota</taxon>
        <taxon>Gammaproteobacteria</taxon>
        <taxon>Enterobacterales</taxon>
        <taxon>Gallaecimonadaceae</taxon>
        <taxon>Gallaecimonas</taxon>
    </lineage>
</organism>
<evidence type="ECO:0000313" key="2">
    <source>
        <dbReference type="EMBL" id="EKE69114.1"/>
    </source>
</evidence>
<keyword evidence="3" id="KW-1185">Reference proteome</keyword>
<comment type="caution">
    <text evidence="2">The sequence shown here is derived from an EMBL/GenBank/DDBJ whole genome shotgun (WGS) entry which is preliminary data.</text>
</comment>
<protein>
    <submittedName>
        <fullName evidence="2">Chromosome segregation ATPase</fullName>
    </submittedName>
</protein>